<dbReference type="Proteomes" id="UP000044841">
    <property type="component" value="Unassembled WGS sequence"/>
</dbReference>
<keyword evidence="5" id="KW-1185">Reference proteome</keyword>
<feature type="region of interest" description="Disordered" evidence="1">
    <location>
        <begin position="1101"/>
        <end position="1204"/>
    </location>
</feature>
<feature type="transmembrane region" description="Helical" evidence="2">
    <location>
        <begin position="826"/>
        <end position="850"/>
    </location>
</feature>
<dbReference type="PRINTS" id="PR00348">
    <property type="entry name" value="UBIQUITIN"/>
</dbReference>
<feature type="transmembrane region" description="Helical" evidence="2">
    <location>
        <begin position="924"/>
        <end position="944"/>
    </location>
</feature>
<feature type="domain" description="Ubiquitin-like" evidence="3">
    <location>
        <begin position="328"/>
        <end position="403"/>
    </location>
</feature>
<reference evidence="4 5" key="1">
    <citation type="submission" date="2015-07" db="EMBL/GenBank/DDBJ databases">
        <authorList>
            <person name="Noorani M."/>
        </authorList>
    </citation>
    <scope>NUCLEOTIDE SEQUENCE [LARGE SCALE GENOMIC DNA]</scope>
    <source>
        <strain evidence="4">BBA 69670</strain>
    </source>
</reference>
<dbReference type="InterPro" id="IPR050158">
    <property type="entry name" value="Ubiquitin_ubiquitin-like"/>
</dbReference>
<feature type="transmembrane region" description="Helical" evidence="2">
    <location>
        <begin position="705"/>
        <end position="727"/>
    </location>
</feature>
<evidence type="ECO:0000256" key="1">
    <source>
        <dbReference type="SAM" id="MobiDB-lite"/>
    </source>
</evidence>
<keyword evidence="2" id="KW-0472">Membrane</keyword>
<dbReference type="InterPro" id="IPR019954">
    <property type="entry name" value="Ubiquitin_CS"/>
</dbReference>
<dbReference type="SMART" id="SM00213">
    <property type="entry name" value="UBQ"/>
    <property type="match status" value="1"/>
</dbReference>
<dbReference type="Pfam" id="PF00240">
    <property type="entry name" value="ubiquitin"/>
    <property type="match status" value="1"/>
</dbReference>
<dbReference type="AlphaFoldDB" id="A0A0K6FXY4"/>
<feature type="compositionally biased region" description="Basic and acidic residues" evidence="1">
    <location>
        <begin position="1160"/>
        <end position="1180"/>
    </location>
</feature>
<feature type="transmembrane region" description="Helical" evidence="2">
    <location>
        <begin position="895"/>
        <end position="917"/>
    </location>
</feature>
<dbReference type="PANTHER" id="PTHR10666">
    <property type="entry name" value="UBIQUITIN"/>
    <property type="match status" value="1"/>
</dbReference>
<evidence type="ECO:0000313" key="5">
    <source>
        <dbReference type="Proteomes" id="UP000044841"/>
    </source>
</evidence>
<protein>
    <submittedName>
        <fullName evidence="4">Polyubiquitin-C</fullName>
    </submittedName>
</protein>
<keyword evidence="2" id="KW-1133">Transmembrane helix</keyword>
<evidence type="ECO:0000259" key="3">
    <source>
        <dbReference type="PROSITE" id="PS50053"/>
    </source>
</evidence>
<dbReference type="InterPro" id="IPR019956">
    <property type="entry name" value="Ubiquitin_dom"/>
</dbReference>
<feature type="transmembrane region" description="Helical" evidence="2">
    <location>
        <begin position="862"/>
        <end position="883"/>
    </location>
</feature>
<keyword evidence="2" id="KW-0812">Transmembrane</keyword>
<feature type="region of interest" description="Disordered" evidence="1">
    <location>
        <begin position="968"/>
        <end position="1056"/>
    </location>
</feature>
<organism evidence="4 5">
    <name type="scientific">Rhizoctonia solani</name>
    <dbReference type="NCBI Taxonomy" id="456999"/>
    <lineage>
        <taxon>Eukaryota</taxon>
        <taxon>Fungi</taxon>
        <taxon>Dikarya</taxon>
        <taxon>Basidiomycota</taxon>
        <taxon>Agaricomycotina</taxon>
        <taxon>Agaricomycetes</taxon>
        <taxon>Cantharellales</taxon>
        <taxon>Ceratobasidiaceae</taxon>
        <taxon>Rhizoctonia</taxon>
    </lineage>
</organism>
<feature type="transmembrane region" description="Helical" evidence="2">
    <location>
        <begin position="739"/>
        <end position="764"/>
    </location>
</feature>
<dbReference type="EMBL" id="CYGV01001211">
    <property type="protein sequence ID" value="CUA70999.1"/>
    <property type="molecule type" value="Genomic_DNA"/>
</dbReference>
<dbReference type="InterPro" id="IPR000626">
    <property type="entry name" value="Ubiquitin-like_dom"/>
</dbReference>
<accession>A0A0K6FXY4</accession>
<evidence type="ECO:0000256" key="2">
    <source>
        <dbReference type="SAM" id="Phobius"/>
    </source>
</evidence>
<dbReference type="FunFam" id="3.10.20.90:FF:000160">
    <property type="entry name" value="Polyubiquitin-C"/>
    <property type="match status" value="1"/>
</dbReference>
<dbReference type="Gene3D" id="3.10.20.90">
    <property type="entry name" value="Phosphatidylinositol 3-kinase Catalytic Subunit, Chain A, domain 1"/>
    <property type="match status" value="1"/>
</dbReference>
<feature type="compositionally biased region" description="Gly residues" evidence="1">
    <location>
        <begin position="1189"/>
        <end position="1199"/>
    </location>
</feature>
<sequence>MNESTIHVITRLQGGKPVIYLFPPSPTLDIRVRLSLVRSWHFTEIYPPTLITTPTNNTTSLGQTIVWTVNAHPDGTLWDQTTNREVAYLFWEAYTNPKFPSSPPMTRPSSPVEALAHSFDPASPVLLPSHSALLSFDKVTGYIDDALLALGLHTEARTSFITYWLPDLSKHAFIALRFLPQNEYERAAPLDVSPAPQVVTRVFMLFQGVEESQIMLWNEASDMASRDTTIASIKRNFPPLNKVLNQQIILLAHFEAVNDHVQVTEDVWSDLLPTLVTIRVELADHDPSNESDSCNGESHQYTSPLYIEPKNVARNPNGSLIHSHNAGMQLFVRTLTGKTITLYVNSSLTIEGLKGLIQAEEGVPPDQQRLIFAGKQLEDPRTLSDYNIQKESTLHLVLALKKPVIYLFPPSLTSNIQVQLSLDRAWSFSAIFPPTTITSAKGTESTGQTIAWTVDAQPDGTLWDHGTEREIAYLFWEGHTNPKPLSSPPITRPSSPSQALPYIFDPANPTLLPSHSALLPFDKVTGYIDDVLLALGLHTEARTSFITYWLPDLSRHAFIALMFLPQHEYEKAAPLNISPTPQVVTRVFMLFRGVQESQIGLWNDAAEMASRNVSVWRAIVGVDISQVRDKSLFRVLEWGVVKRPSSLDRHHDTTLITDAMDKLAALIFLVVGAHAASSSSNSSLPAYPRDPYLEYQPSFAYSLPIQILVTGIVFTLVLVLFIHLLFTAQYHWPLARLNYILQLCGVVTLLIWLSATLIVVLKYAHQRSRGWPYMLDYVGVDIPSDSWTDTQEAWWLVMESTTSGLVHITHIQFLTLLYPSGIEARLIFLLLGPLAIASSGMVFTSMNSAAEVRDLGDAVRNVCNSALSLLFTAALLAWGFVIHRTPAWRTDGGTAAFGIGAIILAVLSTVSNFLQIFLNRRIHWLLSLTWAIVLWQSFLGWWWWVGSGEGINEVEDMLERERRRRRKRAKKRRKEAQATTASGADAQRGILRTFRRRGSRAPDDNEGSTPRRAGTMSSVQDNASSHPDGSSHPENTLSNPETHSHSTSSNTSTAPSNAFGRAWASIRHAHRRATTVQAIEQVELRNATPGWGLGSFAVMESERRRAGRQVERREGERRLVDREDDGRDEDTEDVRSGGESDAETTRPGGTAYPPLGWTQRDLDQQDAVRRSKQEEREMRKQGRQLTGDEAGGGPGGTWGWGPLRRWRLRDSTAY</sequence>
<dbReference type="PROSITE" id="PS50053">
    <property type="entry name" value="UBIQUITIN_2"/>
    <property type="match status" value="1"/>
</dbReference>
<dbReference type="InterPro" id="IPR029071">
    <property type="entry name" value="Ubiquitin-like_domsf"/>
</dbReference>
<feature type="compositionally biased region" description="Basic and acidic residues" evidence="1">
    <location>
        <begin position="1101"/>
        <end position="1125"/>
    </location>
</feature>
<gene>
    <name evidence="4" type="ORF">RSOLAG22IIIB_09286</name>
</gene>
<dbReference type="SUPFAM" id="SSF54236">
    <property type="entry name" value="Ubiquitin-like"/>
    <property type="match status" value="1"/>
</dbReference>
<proteinExistence type="predicted"/>
<feature type="compositionally biased region" description="Polar residues" evidence="1">
    <location>
        <begin position="1015"/>
        <end position="1037"/>
    </location>
</feature>
<evidence type="ECO:0000313" key="4">
    <source>
        <dbReference type="EMBL" id="CUA70999.1"/>
    </source>
</evidence>
<name>A0A0K6FXY4_9AGAM</name>
<dbReference type="PROSITE" id="PS00299">
    <property type="entry name" value="UBIQUITIN_1"/>
    <property type="match status" value="1"/>
</dbReference>
<feature type="compositionally biased region" description="Low complexity" evidence="1">
    <location>
        <begin position="1038"/>
        <end position="1056"/>
    </location>
</feature>